<gene>
    <name evidence="3" type="ORF">TeGR_g13501</name>
</gene>
<dbReference type="Proteomes" id="UP001165060">
    <property type="component" value="Unassembled WGS sequence"/>
</dbReference>
<protein>
    <recommendedName>
        <fullName evidence="2">Reverse transcriptase domain-containing protein</fullName>
    </recommendedName>
</protein>
<accession>A0ABQ6MBB3</accession>
<reference evidence="3 4" key="1">
    <citation type="journal article" date="2023" name="Commun. Biol.">
        <title>Genome analysis of Parmales, the sister group of diatoms, reveals the evolutionary specialization of diatoms from phago-mixotrophs to photoautotrophs.</title>
        <authorList>
            <person name="Ban H."/>
            <person name="Sato S."/>
            <person name="Yoshikawa S."/>
            <person name="Yamada K."/>
            <person name="Nakamura Y."/>
            <person name="Ichinomiya M."/>
            <person name="Sato N."/>
            <person name="Blanc-Mathieu R."/>
            <person name="Endo H."/>
            <person name="Kuwata A."/>
            <person name="Ogata H."/>
        </authorList>
    </citation>
    <scope>NUCLEOTIDE SEQUENCE [LARGE SCALE GENOMIC DNA]</scope>
</reference>
<dbReference type="InterPro" id="IPR000477">
    <property type="entry name" value="RT_dom"/>
</dbReference>
<name>A0ABQ6MBB3_9STRA</name>
<dbReference type="PROSITE" id="PS50878">
    <property type="entry name" value="RT_POL"/>
    <property type="match status" value="1"/>
</dbReference>
<dbReference type="Pfam" id="PF00078">
    <property type="entry name" value="RVT_1"/>
    <property type="match status" value="1"/>
</dbReference>
<dbReference type="PANTHER" id="PTHR47027">
    <property type="entry name" value="REVERSE TRANSCRIPTASE DOMAIN-CONTAINING PROTEIN"/>
    <property type="match status" value="1"/>
</dbReference>
<evidence type="ECO:0000256" key="1">
    <source>
        <dbReference type="SAM" id="MobiDB-lite"/>
    </source>
</evidence>
<sequence length="420" mass="47694">MLLEVIMTQRFHPLLEHLGLKEQFGFQRSMGTTDASFVVRQAINLRHEAGKDTWVLFVDLVKAFDSVPRDGVLKVLAKYGVPDKTLNWIMRIYEKVIVKVKIEDASDEFASCTGVKQGDNLSPTIFLFMMQAFMELLRNDEATGQKWPERMSFRTRKDGVMTGRPRERGGTNSAKLREAERRHHSHSESRKDCYFAPETFEFYLDASLYADDAALMFETREDLAAGTNTIYDLLVRLGLMMHVGRGDKASKTESMIIPGYGHEYESGDTSRYSVDGDGFIDFCKVFPYLGSKISCDGTDDADINHRIVQASKMFGCLRKTLCGKRIKIGTKYIMYNAFVLPILTFGSEFWRLTTKSLGKLESYHRKNVRAMAGLTTFQTWKERISAFELEEKCRATYGSAKIGVDGKVTMEEHFGRACAA</sequence>
<feature type="region of interest" description="Disordered" evidence="1">
    <location>
        <begin position="158"/>
        <end position="188"/>
    </location>
</feature>
<evidence type="ECO:0000313" key="4">
    <source>
        <dbReference type="Proteomes" id="UP001165060"/>
    </source>
</evidence>
<keyword evidence="4" id="KW-1185">Reference proteome</keyword>
<evidence type="ECO:0000313" key="3">
    <source>
        <dbReference type="EMBL" id="GMI23174.1"/>
    </source>
</evidence>
<organism evidence="3 4">
    <name type="scientific">Tetraparma gracilis</name>
    <dbReference type="NCBI Taxonomy" id="2962635"/>
    <lineage>
        <taxon>Eukaryota</taxon>
        <taxon>Sar</taxon>
        <taxon>Stramenopiles</taxon>
        <taxon>Ochrophyta</taxon>
        <taxon>Bolidophyceae</taxon>
        <taxon>Parmales</taxon>
        <taxon>Triparmaceae</taxon>
        <taxon>Tetraparma</taxon>
    </lineage>
</organism>
<dbReference type="PANTHER" id="PTHR47027:SF20">
    <property type="entry name" value="REVERSE TRANSCRIPTASE-LIKE PROTEIN WITH RNA-DIRECTED DNA POLYMERASE DOMAIN"/>
    <property type="match status" value="1"/>
</dbReference>
<feature type="domain" description="Reverse transcriptase" evidence="2">
    <location>
        <begin position="1"/>
        <end position="293"/>
    </location>
</feature>
<comment type="caution">
    <text evidence="3">The sequence shown here is derived from an EMBL/GenBank/DDBJ whole genome shotgun (WGS) entry which is preliminary data.</text>
</comment>
<evidence type="ECO:0000259" key="2">
    <source>
        <dbReference type="PROSITE" id="PS50878"/>
    </source>
</evidence>
<proteinExistence type="predicted"/>
<dbReference type="EMBL" id="BRYB01001322">
    <property type="protein sequence ID" value="GMI23174.1"/>
    <property type="molecule type" value="Genomic_DNA"/>
</dbReference>